<organism evidence="3 4">
    <name type="scientific">Lagenidium giganteum</name>
    <dbReference type="NCBI Taxonomy" id="4803"/>
    <lineage>
        <taxon>Eukaryota</taxon>
        <taxon>Sar</taxon>
        <taxon>Stramenopiles</taxon>
        <taxon>Oomycota</taxon>
        <taxon>Peronosporomycetes</taxon>
        <taxon>Pythiales</taxon>
        <taxon>Pythiaceae</taxon>
    </lineage>
</organism>
<gene>
    <name evidence="3" type="ORF">N0F65_001597</name>
</gene>
<comment type="caution">
    <text evidence="3">The sequence shown here is derived from an EMBL/GenBank/DDBJ whole genome shotgun (WGS) entry which is preliminary data.</text>
</comment>
<feature type="transmembrane region" description="Helical" evidence="2">
    <location>
        <begin position="12"/>
        <end position="33"/>
    </location>
</feature>
<protein>
    <submittedName>
        <fullName evidence="3">Uncharacterized protein</fullName>
    </submittedName>
</protein>
<feature type="transmembrane region" description="Helical" evidence="2">
    <location>
        <begin position="128"/>
        <end position="151"/>
    </location>
</feature>
<comment type="similarity">
    <text evidence="1">Belongs to the multi antimicrobial extrusion (MATE) (TC 2.A.66.1) family.</text>
</comment>
<evidence type="ECO:0000313" key="3">
    <source>
        <dbReference type="EMBL" id="DBA01358.1"/>
    </source>
</evidence>
<evidence type="ECO:0000256" key="1">
    <source>
        <dbReference type="ARBA" id="ARBA00010199"/>
    </source>
</evidence>
<dbReference type="EMBL" id="DAKRPA010000049">
    <property type="protein sequence ID" value="DBA01358.1"/>
    <property type="molecule type" value="Genomic_DNA"/>
</dbReference>
<feature type="transmembrane region" description="Helical" evidence="2">
    <location>
        <begin position="270"/>
        <end position="290"/>
    </location>
</feature>
<feature type="transmembrane region" description="Helical" evidence="2">
    <location>
        <begin position="86"/>
        <end position="108"/>
    </location>
</feature>
<evidence type="ECO:0000256" key="2">
    <source>
        <dbReference type="SAM" id="Phobius"/>
    </source>
</evidence>
<dbReference type="Proteomes" id="UP001146120">
    <property type="component" value="Unassembled WGS sequence"/>
</dbReference>
<feature type="transmembrane region" description="Helical" evidence="2">
    <location>
        <begin position="45"/>
        <end position="65"/>
    </location>
</feature>
<feature type="transmembrane region" description="Helical" evidence="2">
    <location>
        <begin position="172"/>
        <end position="194"/>
    </location>
</feature>
<dbReference type="Pfam" id="PF01554">
    <property type="entry name" value="MatE"/>
    <property type="match status" value="1"/>
</dbReference>
<feature type="transmembrane region" description="Helical" evidence="2">
    <location>
        <begin position="214"/>
        <end position="235"/>
    </location>
</feature>
<keyword evidence="4" id="KW-1185">Reference proteome</keyword>
<proteinExistence type="inferred from homology"/>
<dbReference type="AlphaFoldDB" id="A0AAV2Z322"/>
<name>A0AAV2Z322_9STRA</name>
<dbReference type="GO" id="GO:0015297">
    <property type="term" value="F:antiporter activity"/>
    <property type="evidence" value="ECO:0007669"/>
    <property type="project" value="InterPro"/>
</dbReference>
<accession>A0AAV2Z322</accession>
<reference evidence="3" key="2">
    <citation type="journal article" date="2023" name="Microbiol Resour">
        <title>Decontamination and Annotation of the Draft Genome Sequence of the Oomycete Lagenidium giganteum ARSEF 373.</title>
        <authorList>
            <person name="Morgan W.R."/>
            <person name="Tartar A."/>
        </authorList>
    </citation>
    <scope>NUCLEOTIDE SEQUENCE</scope>
    <source>
        <strain evidence="3">ARSEF 373</strain>
    </source>
</reference>
<reference evidence="3" key="1">
    <citation type="submission" date="2022-11" db="EMBL/GenBank/DDBJ databases">
        <authorList>
            <person name="Morgan W.R."/>
            <person name="Tartar A."/>
        </authorList>
    </citation>
    <scope>NUCLEOTIDE SEQUENCE</scope>
    <source>
        <strain evidence="3">ARSEF 373</strain>
    </source>
</reference>
<feature type="transmembrane region" description="Helical" evidence="2">
    <location>
        <begin position="247"/>
        <end position="264"/>
    </location>
</feature>
<dbReference type="GO" id="GO:0042910">
    <property type="term" value="F:xenobiotic transmembrane transporter activity"/>
    <property type="evidence" value="ECO:0007669"/>
    <property type="project" value="InterPro"/>
</dbReference>
<dbReference type="InterPro" id="IPR002528">
    <property type="entry name" value="MATE_fam"/>
</dbReference>
<keyword evidence="2" id="KW-1133">Transmembrane helix</keyword>
<sequence>MVRKVLQAQNIMRPLVMIAIVGNIINVITGYYLGYHTSMGFHGIALSRTLGNIVLPLLLLPYFACNPTHLTQWWSEGWNLREAADHVGLFLRLGVPGMLMLVMEWWAYEMLALMAGVLPDSVVAVSAQAVLMNVVSMLFMVFLGISVAGNIRVGNCLGANQPRRARLVSRMVLSLVFFVSTIMALGVFFLHDWIPTLLVNDAVSIEQASHALMVWAPFEIIEGLNCVTQGVYRGCGKQDLAAKTNAIAYYIVGIPIAAFLAFQLDFGIEGLWLGFGAGLSVSVVTLLYILKRSCWQQLAREARERTAQ</sequence>
<dbReference type="PANTHER" id="PTHR11206">
    <property type="entry name" value="MULTIDRUG RESISTANCE PROTEIN"/>
    <property type="match status" value="1"/>
</dbReference>
<dbReference type="GO" id="GO:0016020">
    <property type="term" value="C:membrane"/>
    <property type="evidence" value="ECO:0007669"/>
    <property type="project" value="InterPro"/>
</dbReference>
<keyword evidence="2" id="KW-0812">Transmembrane</keyword>
<keyword evidence="2" id="KW-0472">Membrane</keyword>
<evidence type="ECO:0000313" key="4">
    <source>
        <dbReference type="Proteomes" id="UP001146120"/>
    </source>
</evidence>